<dbReference type="PANTHER" id="PTHR48101:SF3">
    <property type="entry name" value="COENZYME B12-DEPENDENT MUTASE"/>
    <property type="match status" value="1"/>
</dbReference>
<dbReference type="RefSeq" id="WP_148133803.1">
    <property type="nucleotide sequence ID" value="NZ_CP017634.1"/>
</dbReference>
<dbReference type="SUPFAM" id="SSF52242">
    <property type="entry name" value="Cobalamin (vitamin B12)-binding domain"/>
    <property type="match status" value="1"/>
</dbReference>
<keyword evidence="3" id="KW-0479">Metal-binding</keyword>
<gene>
    <name evidence="7" type="ORF">DCMF_07205</name>
</gene>
<name>A0A3G1KQ89_FORW1</name>
<feature type="domain" description="B12-binding" evidence="6">
    <location>
        <begin position="5"/>
        <end position="133"/>
    </location>
</feature>
<dbReference type="KEGG" id="fwa:DCMF_07205"/>
<organism evidence="7 8">
    <name type="scientific">Formimonas warabiya</name>
    <dbReference type="NCBI Taxonomy" id="1761012"/>
    <lineage>
        <taxon>Bacteria</taxon>
        <taxon>Bacillati</taxon>
        <taxon>Bacillota</taxon>
        <taxon>Clostridia</taxon>
        <taxon>Eubacteriales</taxon>
        <taxon>Peptococcaceae</taxon>
        <taxon>Candidatus Formimonas</taxon>
    </lineage>
</organism>
<comment type="cofactor">
    <cofactor evidence="1">
        <name>adenosylcob(III)alamin</name>
        <dbReference type="ChEBI" id="CHEBI:18408"/>
    </cofactor>
</comment>
<evidence type="ECO:0000259" key="6">
    <source>
        <dbReference type="PROSITE" id="PS51332"/>
    </source>
</evidence>
<accession>A0A3G1KQ89</accession>
<dbReference type="InterPro" id="IPR036724">
    <property type="entry name" value="Cobalamin-bd_sf"/>
</dbReference>
<dbReference type="InterPro" id="IPR006159">
    <property type="entry name" value="Acid_CoA_mut_C"/>
</dbReference>
<dbReference type="Proteomes" id="UP000323521">
    <property type="component" value="Chromosome"/>
</dbReference>
<evidence type="ECO:0000313" key="7">
    <source>
        <dbReference type="EMBL" id="ATW24600.1"/>
    </source>
</evidence>
<dbReference type="EMBL" id="CP017634">
    <property type="protein sequence ID" value="ATW24600.1"/>
    <property type="molecule type" value="Genomic_DNA"/>
</dbReference>
<sequence>MPDHKHRILLAKPGLDGHDKGVRLVAMALRDAGIEVIYLGLRQSVDDIVNAAIQEDVDFIGLSILSGVHLRVADKVLKKMKELSIGDWPLVIGGIIPPQDVMKLKDMGVAAIFPVGSAFQEITAWIERYPVSKNNLEDVNNG</sequence>
<dbReference type="PROSITE" id="PS51332">
    <property type="entry name" value="B12_BINDING"/>
    <property type="match status" value="1"/>
</dbReference>
<dbReference type="AlphaFoldDB" id="A0A3G1KQ89"/>
<evidence type="ECO:0000256" key="1">
    <source>
        <dbReference type="ARBA" id="ARBA00001922"/>
    </source>
</evidence>
<reference evidence="7 8" key="1">
    <citation type="submission" date="2016-10" db="EMBL/GenBank/DDBJ databases">
        <title>Complete Genome Sequence of Peptococcaceae strain DCMF.</title>
        <authorList>
            <person name="Edwards R.J."/>
            <person name="Holland S.I."/>
            <person name="Deshpande N.P."/>
            <person name="Wong Y.K."/>
            <person name="Ertan H."/>
            <person name="Manefield M."/>
            <person name="Russell T.L."/>
            <person name="Lee M.J."/>
        </authorList>
    </citation>
    <scope>NUCLEOTIDE SEQUENCE [LARGE SCALE GENOMIC DNA]</scope>
    <source>
        <strain evidence="7 8">DCMF</strain>
    </source>
</reference>
<dbReference type="Gene3D" id="3.40.50.280">
    <property type="entry name" value="Cobalamin-binding domain"/>
    <property type="match status" value="1"/>
</dbReference>
<protein>
    <submittedName>
        <fullName evidence="7">Methylmalonyl-CoA mutase</fullName>
    </submittedName>
</protein>
<keyword evidence="8" id="KW-1185">Reference proteome</keyword>
<dbReference type="PANTHER" id="PTHR48101">
    <property type="entry name" value="METHYLMALONYL-COA MUTASE, MITOCHONDRIAL-RELATED"/>
    <property type="match status" value="1"/>
</dbReference>
<dbReference type="CDD" id="cd02071">
    <property type="entry name" value="MM_CoA_mut_B12_BD"/>
    <property type="match status" value="1"/>
</dbReference>
<dbReference type="GO" id="GO:0016853">
    <property type="term" value="F:isomerase activity"/>
    <property type="evidence" value="ECO:0007669"/>
    <property type="project" value="UniProtKB-KW"/>
</dbReference>
<dbReference type="InterPro" id="IPR006158">
    <property type="entry name" value="Cobalamin-bd"/>
</dbReference>
<proteinExistence type="predicted"/>
<keyword evidence="4" id="KW-0413">Isomerase</keyword>
<dbReference type="NCBIfam" id="TIGR00640">
    <property type="entry name" value="acid_CoA_mut_C"/>
    <property type="match status" value="1"/>
</dbReference>
<evidence type="ECO:0000256" key="5">
    <source>
        <dbReference type="ARBA" id="ARBA00023285"/>
    </source>
</evidence>
<keyword evidence="2" id="KW-0846">Cobalamin</keyword>
<dbReference type="GO" id="GO:0046872">
    <property type="term" value="F:metal ion binding"/>
    <property type="evidence" value="ECO:0007669"/>
    <property type="project" value="UniProtKB-KW"/>
</dbReference>
<evidence type="ECO:0000256" key="3">
    <source>
        <dbReference type="ARBA" id="ARBA00022723"/>
    </source>
</evidence>
<evidence type="ECO:0000313" key="8">
    <source>
        <dbReference type="Proteomes" id="UP000323521"/>
    </source>
</evidence>
<dbReference type="OrthoDB" id="9788468at2"/>
<dbReference type="GO" id="GO:0031419">
    <property type="term" value="F:cobalamin binding"/>
    <property type="evidence" value="ECO:0007669"/>
    <property type="project" value="UniProtKB-KW"/>
</dbReference>
<evidence type="ECO:0000256" key="2">
    <source>
        <dbReference type="ARBA" id="ARBA00022628"/>
    </source>
</evidence>
<dbReference type="Pfam" id="PF02310">
    <property type="entry name" value="B12-binding"/>
    <property type="match status" value="1"/>
</dbReference>
<keyword evidence="5" id="KW-0170">Cobalt</keyword>
<evidence type="ECO:0000256" key="4">
    <source>
        <dbReference type="ARBA" id="ARBA00023235"/>
    </source>
</evidence>